<dbReference type="InterPro" id="IPR024925">
    <property type="entry name" value="Malonyl_CoA-ACP_transAc"/>
</dbReference>
<dbReference type="Pfam" id="PF00698">
    <property type="entry name" value="Acyl_transf_1"/>
    <property type="match status" value="1"/>
</dbReference>
<feature type="domain" description="Malonyl-CoA:ACP transacylase (MAT)" evidence="8">
    <location>
        <begin position="7"/>
        <end position="312"/>
    </location>
</feature>
<dbReference type="RefSeq" id="WP_155317973.1">
    <property type="nucleotide sequence ID" value="NZ_AP021874.1"/>
</dbReference>
<dbReference type="Gene3D" id="3.40.366.10">
    <property type="entry name" value="Malonyl-Coenzyme A Acyl Carrier Protein, domain 2"/>
    <property type="match status" value="1"/>
</dbReference>
<proteinExistence type="inferred from homology"/>
<dbReference type="InterPro" id="IPR014043">
    <property type="entry name" value="Acyl_transferase_dom"/>
</dbReference>
<dbReference type="Proteomes" id="UP000427906">
    <property type="component" value="Chromosome"/>
</dbReference>
<dbReference type="GO" id="GO:0006633">
    <property type="term" value="P:fatty acid biosynthetic process"/>
    <property type="evidence" value="ECO:0007669"/>
    <property type="project" value="TreeGrafter"/>
</dbReference>
<dbReference type="FunFam" id="3.30.70.250:FF:000001">
    <property type="entry name" value="Malonyl CoA-acyl carrier protein transacylase"/>
    <property type="match status" value="1"/>
</dbReference>
<dbReference type="KEGG" id="dalk:DSCA_39170"/>
<evidence type="ECO:0000256" key="3">
    <source>
        <dbReference type="ARBA" id="ARBA00022679"/>
    </source>
</evidence>
<evidence type="ECO:0000256" key="1">
    <source>
        <dbReference type="ARBA" id="ARBA00013258"/>
    </source>
</evidence>
<dbReference type="PANTHER" id="PTHR42681:SF1">
    <property type="entry name" value="MALONYL-COA-ACYL CARRIER PROTEIN TRANSACYLASE, MITOCHONDRIAL"/>
    <property type="match status" value="1"/>
</dbReference>
<dbReference type="GO" id="GO:0005829">
    <property type="term" value="C:cytosol"/>
    <property type="evidence" value="ECO:0007669"/>
    <property type="project" value="TreeGrafter"/>
</dbReference>
<evidence type="ECO:0000256" key="2">
    <source>
        <dbReference type="ARBA" id="ARBA00018953"/>
    </source>
</evidence>
<dbReference type="SMART" id="SM00827">
    <property type="entry name" value="PKS_AT"/>
    <property type="match status" value="1"/>
</dbReference>
<dbReference type="SUPFAM" id="SSF52151">
    <property type="entry name" value="FabD/lysophospholipase-like"/>
    <property type="match status" value="1"/>
</dbReference>
<evidence type="ECO:0000259" key="8">
    <source>
        <dbReference type="SMART" id="SM00827"/>
    </source>
</evidence>
<dbReference type="PANTHER" id="PTHR42681">
    <property type="entry name" value="MALONYL-COA-ACYL CARRIER PROTEIN TRANSACYLASE, MITOCHONDRIAL"/>
    <property type="match status" value="1"/>
</dbReference>
<dbReference type="EC" id="2.3.1.39" evidence="1 6"/>
<dbReference type="InterPro" id="IPR050858">
    <property type="entry name" value="Mal-CoA-ACP_Trans/PKS_FabD"/>
</dbReference>
<dbReference type="PIRSF" id="PIRSF000446">
    <property type="entry name" value="Mct"/>
    <property type="match status" value="1"/>
</dbReference>
<dbReference type="OrthoDB" id="9808564at2"/>
<evidence type="ECO:0000256" key="5">
    <source>
        <dbReference type="ARBA" id="ARBA00048462"/>
    </source>
</evidence>
<accession>A0A5K7YZE5</accession>
<dbReference type="InterPro" id="IPR004410">
    <property type="entry name" value="Malonyl_CoA-ACP_transAc_FabD"/>
</dbReference>
<dbReference type="InterPro" id="IPR001227">
    <property type="entry name" value="Ac_transferase_dom_sf"/>
</dbReference>
<comment type="catalytic activity">
    <reaction evidence="5 6">
        <text>holo-[ACP] + malonyl-CoA = malonyl-[ACP] + CoA</text>
        <dbReference type="Rhea" id="RHEA:41792"/>
        <dbReference type="Rhea" id="RHEA-COMP:9623"/>
        <dbReference type="Rhea" id="RHEA-COMP:9685"/>
        <dbReference type="ChEBI" id="CHEBI:57287"/>
        <dbReference type="ChEBI" id="CHEBI:57384"/>
        <dbReference type="ChEBI" id="CHEBI:64479"/>
        <dbReference type="ChEBI" id="CHEBI:78449"/>
        <dbReference type="EC" id="2.3.1.39"/>
    </reaction>
</comment>
<comment type="similarity">
    <text evidence="6">Belongs to the fabD family.</text>
</comment>
<dbReference type="SUPFAM" id="SSF55048">
    <property type="entry name" value="Probable ACP-binding domain of malonyl-CoA ACP transacylase"/>
    <property type="match status" value="1"/>
</dbReference>
<gene>
    <name evidence="9" type="primary">fabD</name>
    <name evidence="9" type="ORF">DSCA_39170</name>
</gene>
<evidence type="ECO:0000256" key="4">
    <source>
        <dbReference type="ARBA" id="ARBA00023315"/>
    </source>
</evidence>
<reference evidence="9 10" key="1">
    <citation type="submission" date="2019-11" db="EMBL/GenBank/DDBJ databases">
        <title>Comparative genomics of hydrocarbon-degrading Desulfosarcina strains.</title>
        <authorList>
            <person name="Watanabe M."/>
            <person name="Kojima H."/>
            <person name="Fukui M."/>
        </authorList>
    </citation>
    <scope>NUCLEOTIDE SEQUENCE [LARGE SCALE GENOMIC DNA]</scope>
    <source>
        <strain evidence="9 10">PL12</strain>
    </source>
</reference>
<dbReference type="InterPro" id="IPR016036">
    <property type="entry name" value="Malonyl_transacylase_ACP-bd"/>
</dbReference>
<keyword evidence="3 6" id="KW-0808">Transferase</keyword>
<evidence type="ECO:0000313" key="10">
    <source>
        <dbReference type="Proteomes" id="UP000427906"/>
    </source>
</evidence>
<dbReference type="Gene3D" id="3.30.70.250">
    <property type="entry name" value="Malonyl-CoA ACP transacylase, ACP-binding"/>
    <property type="match status" value="1"/>
</dbReference>
<keyword evidence="4 6" id="KW-0012">Acyltransferase</keyword>
<feature type="active site" evidence="7">
    <location>
        <position position="199"/>
    </location>
</feature>
<keyword evidence="10" id="KW-1185">Reference proteome</keyword>
<evidence type="ECO:0000256" key="7">
    <source>
        <dbReference type="PIRSR" id="PIRSR000446-1"/>
    </source>
</evidence>
<dbReference type="EMBL" id="AP021874">
    <property type="protein sequence ID" value="BBO69987.1"/>
    <property type="molecule type" value="Genomic_DNA"/>
</dbReference>
<evidence type="ECO:0000313" key="9">
    <source>
        <dbReference type="EMBL" id="BBO69987.1"/>
    </source>
</evidence>
<dbReference type="InterPro" id="IPR016035">
    <property type="entry name" value="Acyl_Trfase/lysoPLipase"/>
</dbReference>
<dbReference type="AlphaFoldDB" id="A0A5K7YZE5"/>
<evidence type="ECO:0000256" key="6">
    <source>
        <dbReference type="PIRNR" id="PIRNR000446"/>
    </source>
</evidence>
<name>A0A5K7YZE5_9BACT</name>
<protein>
    <recommendedName>
        <fullName evidence="2 6">Malonyl CoA-acyl carrier protein transacylase</fullName>
        <ecNumber evidence="1 6">2.3.1.39</ecNumber>
    </recommendedName>
</protein>
<dbReference type="NCBIfam" id="TIGR00128">
    <property type="entry name" value="fabD"/>
    <property type="match status" value="1"/>
</dbReference>
<feature type="active site" evidence="7">
    <location>
        <position position="91"/>
    </location>
</feature>
<organism evidence="9 10">
    <name type="scientific">Desulfosarcina alkanivorans</name>
    <dbReference type="NCBI Taxonomy" id="571177"/>
    <lineage>
        <taxon>Bacteria</taxon>
        <taxon>Pseudomonadati</taxon>
        <taxon>Thermodesulfobacteriota</taxon>
        <taxon>Desulfobacteria</taxon>
        <taxon>Desulfobacterales</taxon>
        <taxon>Desulfosarcinaceae</taxon>
        <taxon>Desulfosarcina</taxon>
    </lineage>
</organism>
<dbReference type="GO" id="GO:0004314">
    <property type="term" value="F:[acyl-carrier-protein] S-malonyltransferase activity"/>
    <property type="evidence" value="ECO:0007669"/>
    <property type="project" value="UniProtKB-EC"/>
</dbReference>
<sequence>MKKIAFLFPGQGSQSVGMGQDLFDEYDFVREIFDAADDIAGAHISRFCFNGPMETLTQTVNLQPAITAVNLACLAAIQNAGINCSFSAGHSLGEFSALASAGVVSMADTLALVFKRGELMHRESLKHKGAMSAVIGLDIAAVDALVETGRQTGVVAVANHNSEQQIVITGSPEAVAAVSEAAQAQGARAIPLKVSGAWHSDLIRGAEKEFIDFLETFQFRSPENRVIHNVTADRCDDGKEIQRLMALQLCSPVKWYDTVRRLMAEEVAVFVEVGPKKVLAGLLKKIIPTDYDHRIFNVNNMKTLEAVASELS</sequence>